<evidence type="ECO:0000313" key="2">
    <source>
        <dbReference type="EMBL" id="KDR81900.1"/>
    </source>
</evidence>
<evidence type="ECO:0000313" key="3">
    <source>
        <dbReference type="Proteomes" id="UP000027222"/>
    </source>
</evidence>
<dbReference type="Proteomes" id="UP000027222">
    <property type="component" value="Unassembled WGS sequence"/>
</dbReference>
<feature type="region of interest" description="Disordered" evidence="1">
    <location>
        <begin position="80"/>
        <end position="111"/>
    </location>
</feature>
<evidence type="ECO:0000256" key="1">
    <source>
        <dbReference type="SAM" id="MobiDB-lite"/>
    </source>
</evidence>
<gene>
    <name evidence="2" type="ORF">GALMADRAFT_207274</name>
</gene>
<name>A0A067TFB7_GALM3</name>
<organism evidence="2 3">
    <name type="scientific">Galerina marginata (strain CBS 339.88)</name>
    <dbReference type="NCBI Taxonomy" id="685588"/>
    <lineage>
        <taxon>Eukaryota</taxon>
        <taxon>Fungi</taxon>
        <taxon>Dikarya</taxon>
        <taxon>Basidiomycota</taxon>
        <taxon>Agaricomycotina</taxon>
        <taxon>Agaricomycetes</taxon>
        <taxon>Agaricomycetidae</taxon>
        <taxon>Agaricales</taxon>
        <taxon>Agaricineae</taxon>
        <taxon>Strophariaceae</taxon>
        <taxon>Galerina</taxon>
    </lineage>
</organism>
<sequence>MPRTHKRYNAVLKNPVEQTSFQDKSSTVVYHKIYAEVGTNKALVQCRSISNQSTNTSEECGMQEGWPQMKLDIQAMLEDDREGRKRGMSEVSASTTYSESSGRDGQVKIDA</sequence>
<reference evidence="3" key="1">
    <citation type="journal article" date="2014" name="Proc. Natl. Acad. Sci. U.S.A.">
        <title>Extensive sampling of basidiomycete genomes demonstrates inadequacy of the white-rot/brown-rot paradigm for wood decay fungi.</title>
        <authorList>
            <person name="Riley R."/>
            <person name="Salamov A.A."/>
            <person name="Brown D.W."/>
            <person name="Nagy L.G."/>
            <person name="Floudas D."/>
            <person name="Held B.W."/>
            <person name="Levasseur A."/>
            <person name="Lombard V."/>
            <person name="Morin E."/>
            <person name="Otillar R."/>
            <person name="Lindquist E.A."/>
            <person name="Sun H."/>
            <person name="LaButti K.M."/>
            <person name="Schmutz J."/>
            <person name="Jabbour D."/>
            <person name="Luo H."/>
            <person name="Baker S.E."/>
            <person name="Pisabarro A.G."/>
            <person name="Walton J.D."/>
            <person name="Blanchette R.A."/>
            <person name="Henrissat B."/>
            <person name="Martin F."/>
            <person name="Cullen D."/>
            <person name="Hibbett D.S."/>
            <person name="Grigoriev I.V."/>
        </authorList>
    </citation>
    <scope>NUCLEOTIDE SEQUENCE [LARGE SCALE GENOMIC DNA]</scope>
    <source>
        <strain evidence="3">CBS 339.88</strain>
    </source>
</reference>
<feature type="compositionally biased region" description="Basic and acidic residues" evidence="1">
    <location>
        <begin position="101"/>
        <end position="111"/>
    </location>
</feature>
<proteinExistence type="predicted"/>
<protein>
    <submittedName>
        <fullName evidence="2">Uncharacterized protein</fullName>
    </submittedName>
</protein>
<keyword evidence="3" id="KW-1185">Reference proteome</keyword>
<accession>A0A067TFB7</accession>
<feature type="compositionally biased region" description="Polar residues" evidence="1">
    <location>
        <begin position="91"/>
        <end position="100"/>
    </location>
</feature>
<dbReference type="EMBL" id="KL142370">
    <property type="protein sequence ID" value="KDR81900.1"/>
    <property type="molecule type" value="Genomic_DNA"/>
</dbReference>
<dbReference type="HOGENOM" id="CLU_2158587_0_0_1"/>
<dbReference type="AlphaFoldDB" id="A0A067TFB7"/>